<dbReference type="Gene3D" id="1.10.1740.10">
    <property type="match status" value="1"/>
</dbReference>
<dbReference type="AlphaFoldDB" id="A0A4Q7MRR2"/>
<feature type="domain" description="RNA polymerase sigma-70 region 2" evidence="7">
    <location>
        <begin position="16"/>
        <end position="82"/>
    </location>
</feature>
<comment type="similarity">
    <text evidence="1 6">Belongs to the sigma-70 factor family. ECF subfamily.</text>
</comment>
<accession>A0A4Q7MRR2</accession>
<dbReference type="InterPro" id="IPR039425">
    <property type="entry name" value="RNA_pol_sigma-70-like"/>
</dbReference>
<keyword evidence="3 6" id="KW-0731">Sigma factor</keyword>
<evidence type="ECO:0000313" key="9">
    <source>
        <dbReference type="EMBL" id="RZS70481.1"/>
    </source>
</evidence>
<evidence type="ECO:0000256" key="6">
    <source>
        <dbReference type="RuleBase" id="RU000716"/>
    </source>
</evidence>
<dbReference type="GeneID" id="99726545"/>
<dbReference type="InterPro" id="IPR014284">
    <property type="entry name" value="RNA_pol_sigma-70_dom"/>
</dbReference>
<keyword evidence="4 6" id="KW-0238">DNA-binding</keyword>
<dbReference type="Pfam" id="PF08281">
    <property type="entry name" value="Sigma70_r4_2"/>
    <property type="match status" value="1"/>
</dbReference>
<dbReference type="GO" id="GO:0016987">
    <property type="term" value="F:sigma factor activity"/>
    <property type="evidence" value="ECO:0007669"/>
    <property type="project" value="UniProtKB-KW"/>
</dbReference>
<dbReference type="EMBL" id="SGWZ01000002">
    <property type="protein sequence ID" value="RZS70481.1"/>
    <property type="molecule type" value="Genomic_DNA"/>
</dbReference>
<evidence type="ECO:0000259" key="8">
    <source>
        <dbReference type="Pfam" id="PF08281"/>
    </source>
</evidence>
<dbReference type="SUPFAM" id="SSF88659">
    <property type="entry name" value="Sigma3 and sigma4 domains of RNA polymerase sigma factors"/>
    <property type="match status" value="1"/>
</dbReference>
<organism evidence="9 10">
    <name type="scientific">Kerstersia gyiorum</name>
    <dbReference type="NCBI Taxonomy" id="206506"/>
    <lineage>
        <taxon>Bacteria</taxon>
        <taxon>Pseudomonadati</taxon>
        <taxon>Pseudomonadota</taxon>
        <taxon>Betaproteobacteria</taxon>
        <taxon>Burkholderiales</taxon>
        <taxon>Alcaligenaceae</taxon>
        <taxon>Kerstersia</taxon>
    </lineage>
</organism>
<reference evidence="9 10" key="1">
    <citation type="submission" date="2019-02" db="EMBL/GenBank/DDBJ databases">
        <title>Genomic Encyclopedia of Type Strains, Phase IV (KMG-IV): sequencing the most valuable type-strain genomes for metagenomic binning, comparative biology and taxonomic classification.</title>
        <authorList>
            <person name="Goeker M."/>
        </authorList>
    </citation>
    <scope>NUCLEOTIDE SEQUENCE [LARGE SCALE GENOMIC DNA]</scope>
    <source>
        <strain evidence="9 10">DSM 16618</strain>
    </source>
</reference>
<dbReference type="CDD" id="cd06171">
    <property type="entry name" value="Sigma70_r4"/>
    <property type="match status" value="1"/>
</dbReference>
<evidence type="ECO:0000256" key="5">
    <source>
        <dbReference type="ARBA" id="ARBA00023163"/>
    </source>
</evidence>
<dbReference type="InterPro" id="IPR007627">
    <property type="entry name" value="RNA_pol_sigma70_r2"/>
</dbReference>
<evidence type="ECO:0000256" key="2">
    <source>
        <dbReference type="ARBA" id="ARBA00023015"/>
    </source>
</evidence>
<dbReference type="InterPro" id="IPR013325">
    <property type="entry name" value="RNA_pol_sigma_r2"/>
</dbReference>
<dbReference type="NCBIfam" id="TIGR02937">
    <property type="entry name" value="sigma70-ECF"/>
    <property type="match status" value="1"/>
</dbReference>
<keyword evidence="2 6" id="KW-0805">Transcription regulation</keyword>
<gene>
    <name evidence="9" type="ORF">EV679_1888</name>
</gene>
<keyword evidence="5 6" id="KW-0804">Transcription</keyword>
<evidence type="ECO:0000313" key="10">
    <source>
        <dbReference type="Proteomes" id="UP000292039"/>
    </source>
</evidence>
<dbReference type="Pfam" id="PF04542">
    <property type="entry name" value="Sigma70_r2"/>
    <property type="match status" value="1"/>
</dbReference>
<dbReference type="GO" id="GO:0003677">
    <property type="term" value="F:DNA binding"/>
    <property type="evidence" value="ECO:0007669"/>
    <property type="project" value="UniProtKB-KW"/>
</dbReference>
<dbReference type="PANTHER" id="PTHR43133:SF63">
    <property type="entry name" value="RNA POLYMERASE SIGMA FACTOR FECI-RELATED"/>
    <property type="match status" value="1"/>
</dbReference>
<dbReference type="InterPro" id="IPR036388">
    <property type="entry name" value="WH-like_DNA-bd_sf"/>
</dbReference>
<feature type="domain" description="RNA polymerase sigma factor 70 region 4 type 2" evidence="8">
    <location>
        <begin position="114"/>
        <end position="165"/>
    </location>
</feature>
<evidence type="ECO:0000256" key="1">
    <source>
        <dbReference type="ARBA" id="ARBA00010641"/>
    </source>
</evidence>
<comment type="caution">
    <text evidence="9">The sequence shown here is derived from an EMBL/GenBank/DDBJ whole genome shotgun (WGS) entry which is preliminary data.</text>
</comment>
<proteinExistence type="inferred from homology"/>
<dbReference type="GO" id="GO:0006352">
    <property type="term" value="P:DNA-templated transcription initiation"/>
    <property type="evidence" value="ECO:0007669"/>
    <property type="project" value="InterPro"/>
</dbReference>
<name>A0A4Q7MRR2_9BURK</name>
<dbReference type="InterPro" id="IPR013249">
    <property type="entry name" value="RNA_pol_sigma70_r4_t2"/>
</dbReference>
<dbReference type="RefSeq" id="WP_130487032.1">
    <property type="nucleotide sequence ID" value="NZ_CBCSEB010000001.1"/>
</dbReference>
<dbReference type="Gene3D" id="1.10.10.10">
    <property type="entry name" value="Winged helix-like DNA-binding domain superfamily/Winged helix DNA-binding domain"/>
    <property type="match status" value="1"/>
</dbReference>
<dbReference type="Proteomes" id="UP000292039">
    <property type="component" value="Unassembled WGS sequence"/>
</dbReference>
<evidence type="ECO:0000256" key="3">
    <source>
        <dbReference type="ARBA" id="ARBA00023082"/>
    </source>
</evidence>
<protein>
    <recommendedName>
        <fullName evidence="6">RNA polymerase sigma factor</fullName>
    </recommendedName>
</protein>
<sequence length="170" mass="19381">MKNCPASPTAEVGVWYREHHGWLRNWLRAKVGRPEDADELAQDTFVRVLCAHLRQQDELREPRAYLVTVAGRLVSNFYRRQSIERAYLEVLAALPPQSQPSLETQALMRESLFEFDSMLDGLGSKVKQAFIMAQFQGLPYVEIAARLNISLRSVSTYVARAMAHCCLMLP</sequence>
<dbReference type="InterPro" id="IPR000838">
    <property type="entry name" value="RNA_pol_sigma70_ECF_CS"/>
</dbReference>
<dbReference type="InterPro" id="IPR013324">
    <property type="entry name" value="RNA_pol_sigma_r3/r4-like"/>
</dbReference>
<dbReference type="SUPFAM" id="SSF88946">
    <property type="entry name" value="Sigma2 domain of RNA polymerase sigma factors"/>
    <property type="match status" value="1"/>
</dbReference>
<dbReference type="PANTHER" id="PTHR43133">
    <property type="entry name" value="RNA POLYMERASE ECF-TYPE SIGMA FACTO"/>
    <property type="match status" value="1"/>
</dbReference>
<evidence type="ECO:0000256" key="4">
    <source>
        <dbReference type="ARBA" id="ARBA00023125"/>
    </source>
</evidence>
<dbReference type="PROSITE" id="PS01063">
    <property type="entry name" value="SIGMA70_ECF"/>
    <property type="match status" value="1"/>
</dbReference>
<evidence type="ECO:0000259" key="7">
    <source>
        <dbReference type="Pfam" id="PF04542"/>
    </source>
</evidence>